<dbReference type="KEGG" id="vgo:GJW-30_1_00506"/>
<evidence type="ECO:0000313" key="4">
    <source>
        <dbReference type="Proteomes" id="UP000236884"/>
    </source>
</evidence>
<evidence type="ECO:0000256" key="1">
    <source>
        <dbReference type="ARBA" id="ARBA00004613"/>
    </source>
</evidence>
<dbReference type="AlphaFoldDB" id="A0A0S3PQ00"/>
<dbReference type="Gene3D" id="2.150.10.10">
    <property type="entry name" value="Serralysin-like metalloprotease, C-terminal"/>
    <property type="match status" value="2"/>
</dbReference>
<evidence type="ECO:0000256" key="2">
    <source>
        <dbReference type="ARBA" id="ARBA00022525"/>
    </source>
</evidence>
<dbReference type="InterPro" id="IPR001343">
    <property type="entry name" value="Hemolysn_Ca-bd"/>
</dbReference>
<dbReference type="OrthoDB" id="7315305at2"/>
<dbReference type="Pfam" id="PF00353">
    <property type="entry name" value="HemolysinCabind"/>
    <property type="match status" value="3"/>
</dbReference>
<dbReference type="EMBL" id="AP014946">
    <property type="protein sequence ID" value="BAT57994.1"/>
    <property type="molecule type" value="Genomic_DNA"/>
</dbReference>
<dbReference type="InterPro" id="IPR018511">
    <property type="entry name" value="Hemolysin-typ_Ca-bd_CS"/>
</dbReference>
<dbReference type="PANTHER" id="PTHR38340:SF1">
    <property type="entry name" value="S-LAYER PROTEIN"/>
    <property type="match status" value="1"/>
</dbReference>
<accession>A0A0S3PQ00</accession>
<keyword evidence="4" id="KW-1185">Reference proteome</keyword>
<keyword evidence="2" id="KW-0964">Secreted</keyword>
<sequence>MALKVNQLLVDDVIIYPLGFTVEGTEQNDVLYGGAGNDTIRGNSGNDRLFGGAGDDVLDGGAGNDFFVGGQGADTFLGGSGFDTVTYGSASTGVIVDMVRGQGLGGEAAGDTYNNIERITGSDFADVVIAHGIDMTLDGGRGNDFLTGSDYGSDILIGGAGDDTLKGGFGGGAGGHSGGGFGGGRYPQPGVDQFVVGLDTGTDLIVDFDARDFLVIQGITERNALGTDGELARGKLSASGFLQGNVNLSDKLFFDTDTHILYEIDTASMYGVTYAESFHAIAKFGNGYSLNTEDLAFI</sequence>
<protein>
    <submittedName>
        <fullName evidence="3">Bifunctional hemolysin/adenylate cyclase</fullName>
    </submittedName>
</protein>
<reference evidence="3 4" key="1">
    <citation type="submission" date="2015-08" db="EMBL/GenBank/DDBJ databases">
        <title>Investigation of the bacterial diversity of lava forest soil.</title>
        <authorList>
            <person name="Lee J.S."/>
        </authorList>
    </citation>
    <scope>NUCLEOTIDE SEQUENCE [LARGE SCALE GENOMIC DNA]</scope>
    <source>
        <strain evidence="3 4">GJW-30</strain>
    </source>
</reference>
<gene>
    <name evidence="3" type="primary">cya_2</name>
    <name evidence="3" type="ORF">GJW-30_1_00506</name>
</gene>
<dbReference type="PRINTS" id="PR00313">
    <property type="entry name" value="CABNDNGRPT"/>
</dbReference>
<name>A0A0S3PQ00_9BRAD</name>
<proteinExistence type="predicted"/>
<dbReference type="Proteomes" id="UP000236884">
    <property type="component" value="Chromosome"/>
</dbReference>
<comment type="subcellular location">
    <subcellularLocation>
        <location evidence="1">Secreted</location>
    </subcellularLocation>
</comment>
<evidence type="ECO:0000313" key="3">
    <source>
        <dbReference type="EMBL" id="BAT57994.1"/>
    </source>
</evidence>
<dbReference type="GO" id="GO:0005576">
    <property type="term" value="C:extracellular region"/>
    <property type="evidence" value="ECO:0007669"/>
    <property type="project" value="UniProtKB-SubCell"/>
</dbReference>
<dbReference type="RefSeq" id="WP_096351253.1">
    <property type="nucleotide sequence ID" value="NZ_AP014946.1"/>
</dbReference>
<organism evidence="3 4">
    <name type="scientific">Variibacter gotjawalensis</name>
    <dbReference type="NCBI Taxonomy" id="1333996"/>
    <lineage>
        <taxon>Bacteria</taxon>
        <taxon>Pseudomonadati</taxon>
        <taxon>Pseudomonadota</taxon>
        <taxon>Alphaproteobacteria</taxon>
        <taxon>Hyphomicrobiales</taxon>
        <taxon>Nitrobacteraceae</taxon>
        <taxon>Variibacter</taxon>
    </lineage>
</organism>
<dbReference type="SUPFAM" id="SSF51120">
    <property type="entry name" value="beta-Roll"/>
    <property type="match status" value="2"/>
</dbReference>
<dbReference type="GO" id="GO:0005509">
    <property type="term" value="F:calcium ion binding"/>
    <property type="evidence" value="ECO:0007669"/>
    <property type="project" value="InterPro"/>
</dbReference>
<dbReference type="InterPro" id="IPR011049">
    <property type="entry name" value="Serralysin-like_metalloprot_C"/>
</dbReference>
<dbReference type="PANTHER" id="PTHR38340">
    <property type="entry name" value="S-LAYER PROTEIN"/>
    <property type="match status" value="1"/>
</dbReference>
<dbReference type="PROSITE" id="PS00330">
    <property type="entry name" value="HEMOLYSIN_CALCIUM"/>
    <property type="match status" value="2"/>
</dbReference>
<dbReference type="InterPro" id="IPR050557">
    <property type="entry name" value="RTX_toxin/Mannuronan_C5-epim"/>
</dbReference>